<dbReference type="CDD" id="cd06133">
    <property type="entry name" value="ERI-1_3'hExo_like"/>
    <property type="match status" value="1"/>
</dbReference>
<protein>
    <recommendedName>
        <fullName evidence="8">SAP domain-containing protein</fullName>
    </recommendedName>
</protein>
<keyword evidence="3" id="KW-0540">Nuclease</keyword>
<dbReference type="GO" id="GO:0031047">
    <property type="term" value="P:regulatory ncRNA-mediated gene silencing"/>
    <property type="evidence" value="ECO:0007669"/>
    <property type="project" value="UniProtKB-KW"/>
</dbReference>
<dbReference type="GeneID" id="92182213"/>
<dbReference type="EMBL" id="JBCAWK010000009">
    <property type="protein sequence ID" value="KAK8849620.1"/>
    <property type="molecule type" value="Genomic_DNA"/>
</dbReference>
<keyword evidence="5" id="KW-0269">Exonuclease</keyword>
<reference evidence="9 10" key="1">
    <citation type="journal article" date="2024" name="bioRxiv">
        <title>Comparative genomics of Cryptococcus and Kwoniella reveals pathogenesis evolution and contrasting karyotype dynamics via intercentromeric recombination or chromosome fusion.</title>
        <authorList>
            <person name="Coelho M.A."/>
            <person name="David-Palma M."/>
            <person name="Shea T."/>
            <person name="Bowers K."/>
            <person name="McGinley-Smith S."/>
            <person name="Mohammad A.W."/>
            <person name="Gnirke A."/>
            <person name="Yurkov A.M."/>
            <person name="Nowrousian M."/>
            <person name="Sun S."/>
            <person name="Cuomo C.A."/>
            <person name="Heitman J."/>
        </authorList>
    </citation>
    <scope>NUCLEOTIDE SEQUENCE [LARGE SCALE GENOMIC DNA]</scope>
    <source>
        <strain evidence="9 10">CBS 13917</strain>
    </source>
</reference>
<dbReference type="SMART" id="SM00479">
    <property type="entry name" value="EXOIII"/>
    <property type="match status" value="1"/>
</dbReference>
<evidence type="ECO:0000256" key="2">
    <source>
        <dbReference type="ARBA" id="ARBA00022490"/>
    </source>
</evidence>
<dbReference type="InterPro" id="IPR003034">
    <property type="entry name" value="SAP_dom"/>
</dbReference>
<evidence type="ECO:0000256" key="3">
    <source>
        <dbReference type="ARBA" id="ARBA00022722"/>
    </source>
</evidence>
<dbReference type="SUPFAM" id="SSF68906">
    <property type="entry name" value="SAP domain"/>
    <property type="match status" value="1"/>
</dbReference>
<feature type="region of interest" description="Disordered" evidence="7">
    <location>
        <begin position="381"/>
        <end position="478"/>
    </location>
</feature>
<feature type="region of interest" description="Disordered" evidence="7">
    <location>
        <begin position="68"/>
        <end position="91"/>
    </location>
</feature>
<dbReference type="SUPFAM" id="SSF53098">
    <property type="entry name" value="Ribonuclease H-like"/>
    <property type="match status" value="1"/>
</dbReference>
<dbReference type="Proteomes" id="UP001388673">
    <property type="component" value="Unassembled WGS sequence"/>
</dbReference>
<feature type="compositionally biased region" description="Basic and acidic residues" evidence="7">
    <location>
        <begin position="424"/>
        <end position="447"/>
    </location>
</feature>
<dbReference type="KEGG" id="kne:92182213"/>
<dbReference type="PROSITE" id="PS50800">
    <property type="entry name" value="SAP"/>
    <property type="match status" value="1"/>
</dbReference>
<dbReference type="InterPro" id="IPR036397">
    <property type="entry name" value="RNaseH_sf"/>
</dbReference>
<evidence type="ECO:0000313" key="10">
    <source>
        <dbReference type="Proteomes" id="UP001388673"/>
    </source>
</evidence>
<dbReference type="AlphaFoldDB" id="A0AAW0YWZ8"/>
<dbReference type="InterPro" id="IPR013520">
    <property type="entry name" value="Ribonucl_H"/>
</dbReference>
<evidence type="ECO:0000259" key="8">
    <source>
        <dbReference type="PROSITE" id="PS50800"/>
    </source>
</evidence>
<accession>A0AAW0YWZ8</accession>
<dbReference type="InterPro" id="IPR036361">
    <property type="entry name" value="SAP_dom_sf"/>
</dbReference>
<organism evidence="9 10">
    <name type="scientific">Kwoniella newhampshirensis</name>
    <dbReference type="NCBI Taxonomy" id="1651941"/>
    <lineage>
        <taxon>Eukaryota</taxon>
        <taxon>Fungi</taxon>
        <taxon>Dikarya</taxon>
        <taxon>Basidiomycota</taxon>
        <taxon>Agaricomycotina</taxon>
        <taxon>Tremellomycetes</taxon>
        <taxon>Tremellales</taxon>
        <taxon>Cryptococcaceae</taxon>
        <taxon>Kwoniella</taxon>
    </lineage>
</organism>
<comment type="caution">
    <text evidence="9">The sequence shown here is derived from an EMBL/GenBank/DDBJ whole genome shotgun (WGS) entry which is preliminary data.</text>
</comment>
<feature type="compositionally biased region" description="Low complexity" evidence="7">
    <location>
        <begin position="1"/>
        <end position="28"/>
    </location>
</feature>
<evidence type="ECO:0000313" key="9">
    <source>
        <dbReference type="EMBL" id="KAK8849620.1"/>
    </source>
</evidence>
<evidence type="ECO:0000256" key="1">
    <source>
        <dbReference type="ARBA" id="ARBA00004496"/>
    </source>
</evidence>
<dbReference type="RefSeq" id="XP_066801508.1">
    <property type="nucleotide sequence ID" value="XM_066948049.1"/>
</dbReference>
<dbReference type="Gene3D" id="3.30.420.10">
    <property type="entry name" value="Ribonuclease H-like superfamily/Ribonuclease H"/>
    <property type="match status" value="1"/>
</dbReference>
<feature type="region of interest" description="Disordered" evidence="7">
    <location>
        <begin position="1"/>
        <end position="37"/>
    </location>
</feature>
<dbReference type="GO" id="GO:0003676">
    <property type="term" value="F:nucleic acid binding"/>
    <property type="evidence" value="ECO:0007669"/>
    <property type="project" value="InterPro"/>
</dbReference>
<dbReference type="GO" id="GO:0005737">
    <property type="term" value="C:cytoplasm"/>
    <property type="evidence" value="ECO:0007669"/>
    <property type="project" value="UniProtKB-SubCell"/>
</dbReference>
<name>A0AAW0YWZ8_9TREE</name>
<feature type="compositionally biased region" description="Basic and acidic residues" evidence="7">
    <location>
        <begin position="454"/>
        <end position="471"/>
    </location>
</feature>
<evidence type="ECO:0000256" key="4">
    <source>
        <dbReference type="ARBA" id="ARBA00022801"/>
    </source>
</evidence>
<gene>
    <name evidence="9" type="ORF">IAR55_004955</name>
</gene>
<keyword evidence="6" id="KW-0943">RNA-mediated gene silencing</keyword>
<evidence type="ECO:0000256" key="7">
    <source>
        <dbReference type="SAM" id="MobiDB-lite"/>
    </source>
</evidence>
<dbReference type="PANTHER" id="PTHR23044:SF61">
    <property type="entry name" value="3'-5' EXORIBONUCLEASE 1-RELATED"/>
    <property type="match status" value="1"/>
</dbReference>
<keyword evidence="10" id="KW-1185">Reference proteome</keyword>
<feature type="domain" description="SAP" evidence="8">
    <location>
        <begin position="30"/>
        <end position="64"/>
    </location>
</feature>
<feature type="compositionally biased region" description="Acidic residues" evidence="7">
    <location>
        <begin position="75"/>
        <end position="88"/>
    </location>
</feature>
<dbReference type="GO" id="GO:0000175">
    <property type="term" value="F:3'-5'-RNA exonuclease activity"/>
    <property type="evidence" value="ECO:0007669"/>
    <property type="project" value="InterPro"/>
</dbReference>
<dbReference type="Gene3D" id="1.10.720.30">
    <property type="entry name" value="SAP domain"/>
    <property type="match status" value="1"/>
</dbReference>
<comment type="subcellular location">
    <subcellularLocation>
        <location evidence="1">Cytoplasm</location>
    </subcellularLocation>
</comment>
<keyword evidence="2" id="KW-0963">Cytoplasm</keyword>
<dbReference type="InterPro" id="IPR012337">
    <property type="entry name" value="RNaseH-like_sf"/>
</dbReference>
<evidence type="ECO:0000256" key="6">
    <source>
        <dbReference type="ARBA" id="ARBA00023158"/>
    </source>
</evidence>
<dbReference type="InterPro" id="IPR051274">
    <property type="entry name" value="3-5_Exoribonuclease"/>
</dbReference>
<dbReference type="PANTHER" id="PTHR23044">
    <property type="entry name" value="3'-5' EXONUCLEASE ERI1-RELATED"/>
    <property type="match status" value="1"/>
</dbReference>
<dbReference type="SMART" id="SM00513">
    <property type="entry name" value="SAP"/>
    <property type="match status" value="1"/>
</dbReference>
<dbReference type="Pfam" id="PF00929">
    <property type="entry name" value="RNase_T"/>
    <property type="match status" value="1"/>
</dbReference>
<dbReference type="InterPro" id="IPR047201">
    <property type="entry name" value="ERI-1_3'hExo-like"/>
</dbReference>
<proteinExistence type="predicted"/>
<sequence>MASSTEQAPSKPSSSSSSSVKQTSPSPKVSKKQTVDQLRDGLAQLGLETKGKKETLWRRLLNAAHRAALRNPRSDDDDDDEEEVEEEGGVTGPIKNIIKQPYRSFLCFDVEATCRPGKEFDYPNEIIEFPVVLLRWSEPDQDGKKRLEKIDSFRSYVRPTWRPNLTDFCTSLTGITQNTVDSSPTFPQMLKKLEKWLDKWDLRSDKGYLKDALWVTDGPWDLRDFVPKQLHITPPSPFPNYFHGPYLNVKQAVQTVLSEIYRRQAYASQHPTNPPNKLALSAISTERSKSLPRDKERKIREAGPHYYFNIPGMCHALGLGDFEGRQHSGLDDATNIARILIALSEKDVVIESNGRIPKAGQGRKYAWMGEKGEVKWEEWMSSNKSLDDPTKGKVKNPNGEEGKSDNVQAETSKIDLVENENVGGDDRKEEKKEDQTRSGRSSEKDEIGENSLGEGEREDVVIEQKPHRLSVEVDIAQE</sequence>
<keyword evidence="4" id="KW-0378">Hydrolase</keyword>
<evidence type="ECO:0000256" key="5">
    <source>
        <dbReference type="ARBA" id="ARBA00022839"/>
    </source>
</evidence>